<dbReference type="STRING" id="670386.D3AWF4"/>
<evidence type="ECO:0000256" key="2">
    <source>
        <dbReference type="ARBA" id="ARBA00010410"/>
    </source>
</evidence>
<dbReference type="GO" id="GO:0003681">
    <property type="term" value="F:bent DNA binding"/>
    <property type="evidence" value="ECO:0007669"/>
    <property type="project" value="TreeGrafter"/>
</dbReference>
<dbReference type="GO" id="GO:0016747">
    <property type="term" value="F:acyltransferase activity, transferring groups other than amino-acyl groups"/>
    <property type="evidence" value="ECO:0007669"/>
    <property type="project" value="InterPro"/>
</dbReference>
<dbReference type="PANTHER" id="PTHR13421:SF16">
    <property type="entry name" value="SNRNA-ACTIVATING PROTEIN COMPLEX SUBUNIT 3"/>
    <property type="match status" value="1"/>
</dbReference>
<dbReference type="GO" id="GO:0000978">
    <property type="term" value="F:RNA polymerase II cis-regulatory region sequence-specific DNA binding"/>
    <property type="evidence" value="ECO:0007669"/>
    <property type="project" value="TreeGrafter"/>
</dbReference>
<dbReference type="InParanoid" id="D3AWF4"/>
<keyword evidence="10" id="KW-1185">Reference proteome</keyword>
<dbReference type="EMBL" id="ADBJ01000002">
    <property type="protein sequence ID" value="EFA86627.1"/>
    <property type="molecule type" value="Genomic_DNA"/>
</dbReference>
<evidence type="ECO:0000256" key="1">
    <source>
        <dbReference type="ARBA" id="ARBA00004123"/>
    </source>
</evidence>
<dbReference type="InterPro" id="IPR022042">
    <property type="entry name" value="snRNA-activating_su3"/>
</dbReference>
<proteinExistence type="inferred from homology"/>
<feature type="domain" description="N-acetyltransferase" evidence="8">
    <location>
        <begin position="365"/>
        <end position="499"/>
    </location>
</feature>
<dbReference type="GO" id="GO:0019185">
    <property type="term" value="C:snRNA-activating protein complex"/>
    <property type="evidence" value="ECO:0007669"/>
    <property type="project" value="TreeGrafter"/>
</dbReference>
<dbReference type="OMA" id="VDETPYF"/>
<evidence type="ECO:0000313" key="9">
    <source>
        <dbReference type="EMBL" id="EFA86627.1"/>
    </source>
</evidence>
<keyword evidence="5" id="KW-0804">Transcription</keyword>
<comment type="subcellular location">
    <subcellularLocation>
        <location evidence="1">Nucleus</location>
    </subcellularLocation>
</comment>
<evidence type="ECO:0000256" key="6">
    <source>
        <dbReference type="ARBA" id="ARBA00023242"/>
    </source>
</evidence>
<comment type="caution">
    <text evidence="9">The sequence shown here is derived from an EMBL/GenBank/DDBJ whole genome shotgun (WGS) entry which is preliminary data.</text>
</comment>
<protein>
    <recommendedName>
        <fullName evidence="8">N-acetyltransferase domain-containing protein</fullName>
    </recommendedName>
</protein>
<keyword evidence="3" id="KW-0805">Transcription regulation</keyword>
<feature type="region of interest" description="Disordered" evidence="7">
    <location>
        <begin position="74"/>
        <end position="134"/>
    </location>
</feature>
<name>D3AWF4_HETP5</name>
<organism evidence="9 10">
    <name type="scientific">Heterostelium pallidum (strain ATCC 26659 / Pp 5 / PN500)</name>
    <name type="common">Cellular slime mold</name>
    <name type="synonym">Polysphondylium pallidum</name>
    <dbReference type="NCBI Taxonomy" id="670386"/>
    <lineage>
        <taxon>Eukaryota</taxon>
        <taxon>Amoebozoa</taxon>
        <taxon>Evosea</taxon>
        <taxon>Eumycetozoa</taxon>
        <taxon>Dictyostelia</taxon>
        <taxon>Acytosteliales</taxon>
        <taxon>Acytosteliaceae</taxon>
        <taxon>Heterostelium</taxon>
    </lineage>
</organism>
<dbReference type="Gene3D" id="3.40.630.30">
    <property type="match status" value="1"/>
</dbReference>
<dbReference type="GO" id="GO:0001006">
    <property type="term" value="F:RNA polymerase III type 3 promoter sequence-specific DNA binding"/>
    <property type="evidence" value="ECO:0007669"/>
    <property type="project" value="TreeGrafter"/>
</dbReference>
<evidence type="ECO:0000256" key="5">
    <source>
        <dbReference type="ARBA" id="ARBA00023163"/>
    </source>
</evidence>
<dbReference type="RefSeq" id="XP_020438732.1">
    <property type="nucleotide sequence ID" value="XM_020571458.1"/>
</dbReference>
<dbReference type="Pfam" id="PF12251">
    <property type="entry name" value="SNAPC3"/>
    <property type="match status" value="1"/>
</dbReference>
<dbReference type="GO" id="GO:0042796">
    <property type="term" value="P:snRNA transcription by RNA polymerase III"/>
    <property type="evidence" value="ECO:0007669"/>
    <property type="project" value="TreeGrafter"/>
</dbReference>
<dbReference type="PANTHER" id="PTHR13421">
    <property type="entry name" value="SNRNA-ACTIVATING PROTEIN COMPLEX SUBUNIT 3"/>
    <property type="match status" value="1"/>
</dbReference>
<comment type="similarity">
    <text evidence="2">Belongs to the SNAPC3/SRD2 family.</text>
</comment>
<accession>D3AWF4</accession>
<dbReference type="Proteomes" id="UP000001396">
    <property type="component" value="Unassembled WGS sequence"/>
</dbReference>
<gene>
    <name evidence="9" type="ORF">PPL_00428</name>
</gene>
<evidence type="ECO:0000256" key="4">
    <source>
        <dbReference type="ARBA" id="ARBA00023125"/>
    </source>
</evidence>
<dbReference type="GO" id="GO:0001046">
    <property type="term" value="F:core promoter sequence-specific DNA binding"/>
    <property type="evidence" value="ECO:0007669"/>
    <property type="project" value="TreeGrafter"/>
</dbReference>
<dbReference type="GO" id="GO:0042795">
    <property type="term" value="P:snRNA transcription by RNA polymerase II"/>
    <property type="evidence" value="ECO:0007669"/>
    <property type="project" value="TreeGrafter"/>
</dbReference>
<evidence type="ECO:0000256" key="7">
    <source>
        <dbReference type="SAM" id="MobiDB-lite"/>
    </source>
</evidence>
<feature type="compositionally biased region" description="Low complexity" evidence="7">
    <location>
        <begin position="90"/>
        <end position="132"/>
    </location>
</feature>
<reference evidence="9 10" key="1">
    <citation type="journal article" date="2011" name="Genome Res.">
        <title>Phylogeny-wide analysis of social amoeba genomes highlights ancient origins for complex intercellular communication.</title>
        <authorList>
            <person name="Heidel A.J."/>
            <person name="Lawal H.M."/>
            <person name="Felder M."/>
            <person name="Schilde C."/>
            <person name="Helps N.R."/>
            <person name="Tunggal B."/>
            <person name="Rivero F."/>
            <person name="John U."/>
            <person name="Schleicher M."/>
            <person name="Eichinger L."/>
            <person name="Platzer M."/>
            <person name="Noegel A.A."/>
            <person name="Schaap P."/>
            <person name="Gloeckner G."/>
        </authorList>
    </citation>
    <scope>NUCLEOTIDE SEQUENCE [LARGE SCALE GENOMIC DNA]</scope>
    <source>
        <strain evidence="10">ATCC 26659 / Pp 5 / PN500</strain>
    </source>
</reference>
<evidence type="ECO:0000259" key="8">
    <source>
        <dbReference type="PROSITE" id="PS51186"/>
    </source>
</evidence>
<evidence type="ECO:0000313" key="10">
    <source>
        <dbReference type="Proteomes" id="UP000001396"/>
    </source>
</evidence>
<dbReference type="SUPFAM" id="SSF55729">
    <property type="entry name" value="Acyl-CoA N-acyltransferases (Nat)"/>
    <property type="match status" value="1"/>
</dbReference>
<evidence type="ECO:0000256" key="3">
    <source>
        <dbReference type="ARBA" id="ARBA00023015"/>
    </source>
</evidence>
<dbReference type="GeneID" id="31355962"/>
<feature type="compositionally biased region" description="Polar residues" evidence="7">
    <location>
        <begin position="79"/>
        <end position="89"/>
    </location>
</feature>
<dbReference type="InterPro" id="IPR000182">
    <property type="entry name" value="GNAT_dom"/>
</dbReference>
<dbReference type="Pfam" id="PF00583">
    <property type="entry name" value="Acetyltransf_1"/>
    <property type="match status" value="1"/>
</dbReference>
<sequence length="546" mass="63289">MNQYDDYDSDGEDVPTLGGSTTSIINLRQFQLDFFLSISQKEDDLELDELIDDIRPKTHYERVEESIKQAILDIPNTPPNVSTPLTLENSSSPIMSSQSNTSTTSTTTTTTTTSTTTSNNNNVNNNNNNSNNVEDIDEDDILTNAEVIITFALYHPCKSLKVQEISVLGSQKLTDLKDKIYCLRDRILDGQNRKSSYFFINNIFYNDTRDPNNIKYSETILEWLRPKNKDIYYQEKNMQDEIFLNLSLSIGEKYLYCNQGNCEHFLIAKKIRLITVNDSQKRSDYPFVNYQLKVRRRKCKICEIYPSKFVTIGDKLVDETPYFFCEECYRMFHYTKEGALIYSDFKKTMNISIRRSHFDESEVMIDIWCRSVDSTHDFLTEIDRVEIEKQVRSFLPKAPLWVAVTLSDNKPMGFMLLSEEEKHMDALFVDPDFRGIGIGSLLVRHALSIAPELTTDVNEQNLHAVRFYKKMGFIKKTFVLEYSLPAMWSCDVAIEHYFIVILEIKLVRCNKEMFLSPTHELVSMYCPWALRTSVFYIRSGSGENLS</sequence>
<keyword evidence="4" id="KW-0238">DNA-binding</keyword>
<keyword evidence="6" id="KW-0539">Nucleus</keyword>
<dbReference type="CDD" id="cd04301">
    <property type="entry name" value="NAT_SF"/>
    <property type="match status" value="1"/>
</dbReference>
<dbReference type="NCBIfam" id="NF007807">
    <property type="entry name" value="PRK10514.1"/>
    <property type="match status" value="1"/>
</dbReference>
<dbReference type="PROSITE" id="PS51186">
    <property type="entry name" value="GNAT"/>
    <property type="match status" value="1"/>
</dbReference>
<dbReference type="InterPro" id="IPR016181">
    <property type="entry name" value="Acyl_CoA_acyltransferase"/>
</dbReference>
<dbReference type="AlphaFoldDB" id="D3AWF4"/>
<dbReference type="GO" id="GO:0005634">
    <property type="term" value="C:nucleus"/>
    <property type="evidence" value="ECO:0007669"/>
    <property type="project" value="UniProtKB-SubCell"/>
</dbReference>